<evidence type="ECO:0000256" key="3">
    <source>
        <dbReference type="ARBA" id="ARBA00009034"/>
    </source>
</evidence>
<dbReference type="GO" id="GO:0006006">
    <property type="term" value="P:glucose metabolic process"/>
    <property type="evidence" value="ECO:0007669"/>
    <property type="project" value="UniProtKB-KW"/>
</dbReference>
<evidence type="ECO:0000256" key="1">
    <source>
        <dbReference type="ARBA" id="ARBA00002985"/>
    </source>
</evidence>
<evidence type="ECO:0000256" key="12">
    <source>
        <dbReference type="RuleBase" id="RU000406"/>
    </source>
</evidence>
<dbReference type="GO" id="GO:0005615">
    <property type="term" value="C:extracellular space"/>
    <property type="evidence" value="ECO:0007669"/>
    <property type="project" value="TreeGrafter"/>
</dbReference>
<proteinExistence type="inferred from homology"/>
<dbReference type="InterPro" id="IPR022352">
    <property type="entry name" value="Ins/IGF/rlx"/>
</dbReference>
<dbReference type="CDD" id="cd04367">
    <property type="entry name" value="IlGF_insulin_like"/>
    <property type="match status" value="1"/>
</dbReference>
<dbReference type="SMART" id="SM00078">
    <property type="entry name" value="IlGF"/>
    <property type="match status" value="1"/>
</dbReference>
<dbReference type="Gene3D" id="1.10.100.10">
    <property type="entry name" value="Insulin-like"/>
    <property type="match status" value="1"/>
</dbReference>
<gene>
    <name evidence="15" type="ORF">AALO_G00083440</name>
</gene>
<evidence type="ECO:0000259" key="14">
    <source>
        <dbReference type="SMART" id="SM00078"/>
    </source>
</evidence>
<evidence type="ECO:0000256" key="13">
    <source>
        <dbReference type="SAM" id="SignalP"/>
    </source>
</evidence>
<dbReference type="PANTHER" id="PTHR11454">
    <property type="entry name" value="INSULIN/INSULIN GROWTH FACTOR"/>
    <property type="match status" value="1"/>
</dbReference>
<evidence type="ECO:0000313" key="15">
    <source>
        <dbReference type="EMBL" id="KAG5279961.1"/>
    </source>
</evidence>
<dbReference type="FunFam" id="1.10.100.10:FF:000003">
    <property type="entry name" value="Insulin"/>
    <property type="match status" value="1"/>
</dbReference>
<evidence type="ECO:0000256" key="5">
    <source>
        <dbReference type="ARBA" id="ARBA00020180"/>
    </source>
</evidence>
<dbReference type="Proteomes" id="UP000823561">
    <property type="component" value="Chromosome 6"/>
</dbReference>
<comment type="subunit">
    <text evidence="4">Heterodimer of a B chain and an A chain linked by two disulfide bonds.</text>
</comment>
<evidence type="ECO:0000256" key="10">
    <source>
        <dbReference type="ARBA" id="ARBA00023157"/>
    </source>
</evidence>
<accession>A0AAV6H1S9</accession>
<dbReference type="PANTHER" id="PTHR11454:SF9">
    <property type="entry name" value="INSULIN"/>
    <property type="match status" value="1"/>
</dbReference>
<comment type="subcellular location">
    <subcellularLocation>
        <location evidence="2 12">Secreted</location>
    </subcellularLocation>
</comment>
<evidence type="ECO:0000256" key="9">
    <source>
        <dbReference type="ARBA" id="ARBA00022702"/>
    </source>
</evidence>
<evidence type="ECO:0000313" key="16">
    <source>
        <dbReference type="Proteomes" id="UP000823561"/>
    </source>
</evidence>
<evidence type="ECO:0000256" key="7">
    <source>
        <dbReference type="ARBA" id="ARBA00022526"/>
    </source>
</evidence>
<evidence type="ECO:0000256" key="6">
    <source>
        <dbReference type="ARBA" id="ARBA00022525"/>
    </source>
</evidence>
<comment type="similarity">
    <text evidence="3 12">Belongs to the insulin family.</text>
</comment>
<keyword evidence="8" id="KW-0165">Cleavage on pair of basic residues</keyword>
<keyword evidence="11" id="KW-0119">Carbohydrate metabolism</keyword>
<keyword evidence="16" id="KW-1185">Reference proteome</keyword>
<feature type="chain" id="PRO_5043596589" description="Insulin" evidence="13">
    <location>
        <begin position="32"/>
        <end position="128"/>
    </location>
</feature>
<dbReference type="AlphaFoldDB" id="A0AAV6H1S9"/>
<dbReference type="InterPro" id="IPR036438">
    <property type="entry name" value="Insulin-like_sf"/>
</dbReference>
<evidence type="ECO:0000256" key="2">
    <source>
        <dbReference type="ARBA" id="ARBA00004613"/>
    </source>
</evidence>
<keyword evidence="9" id="KW-0372">Hormone</keyword>
<dbReference type="InterPro" id="IPR022353">
    <property type="entry name" value="Insulin_CS"/>
</dbReference>
<feature type="domain" description="Insulin-like" evidence="14">
    <location>
        <begin position="43"/>
        <end position="125"/>
    </location>
</feature>
<dbReference type="InterPro" id="IPR016179">
    <property type="entry name" value="Insulin-like"/>
</dbReference>
<dbReference type="PRINTS" id="PR00276">
    <property type="entry name" value="INSULINFAMLY"/>
</dbReference>
<organism evidence="15 16">
    <name type="scientific">Alosa alosa</name>
    <name type="common">allis shad</name>
    <dbReference type="NCBI Taxonomy" id="278164"/>
    <lineage>
        <taxon>Eukaryota</taxon>
        <taxon>Metazoa</taxon>
        <taxon>Chordata</taxon>
        <taxon>Craniata</taxon>
        <taxon>Vertebrata</taxon>
        <taxon>Euteleostomi</taxon>
        <taxon>Actinopterygii</taxon>
        <taxon>Neopterygii</taxon>
        <taxon>Teleostei</taxon>
        <taxon>Clupei</taxon>
        <taxon>Clupeiformes</taxon>
        <taxon>Clupeoidei</taxon>
        <taxon>Clupeidae</taxon>
        <taxon>Alosa</taxon>
    </lineage>
</organism>
<name>A0AAV6H1S9_9TELE</name>
<keyword evidence="7" id="KW-0313">Glucose metabolism</keyword>
<feature type="signal peptide" evidence="13">
    <location>
        <begin position="1"/>
        <end position="31"/>
    </location>
</feature>
<dbReference type="EMBL" id="JADWDJ010000006">
    <property type="protein sequence ID" value="KAG5279961.1"/>
    <property type="molecule type" value="Genomic_DNA"/>
</dbReference>
<dbReference type="SUPFAM" id="SSF56994">
    <property type="entry name" value="Insulin-like"/>
    <property type="match status" value="1"/>
</dbReference>
<comment type="function">
    <text evidence="1">Insulin decreases blood glucose concentration. It increases cell permeability to monosaccharides, amino acids and fatty acids. It accelerates glycolysis, the pentose phosphate cycle, and glycogen synthesis in liver.</text>
</comment>
<evidence type="ECO:0000256" key="11">
    <source>
        <dbReference type="ARBA" id="ARBA00023277"/>
    </source>
</evidence>
<protein>
    <recommendedName>
        <fullName evidence="5">Insulin</fullName>
    </recommendedName>
</protein>
<evidence type="ECO:0000256" key="8">
    <source>
        <dbReference type="ARBA" id="ARBA00022685"/>
    </source>
</evidence>
<comment type="caution">
    <text evidence="15">The sequence shown here is derived from an EMBL/GenBank/DDBJ whole genome shotgun (WGS) entry which is preliminary data.</text>
</comment>
<keyword evidence="13" id="KW-0732">Signal</keyword>
<evidence type="ECO:0000256" key="4">
    <source>
        <dbReference type="ARBA" id="ARBA00011207"/>
    </source>
</evidence>
<reference evidence="15" key="1">
    <citation type="submission" date="2020-10" db="EMBL/GenBank/DDBJ databases">
        <title>Chromosome-scale genome assembly of the Allis shad, Alosa alosa.</title>
        <authorList>
            <person name="Margot Z."/>
            <person name="Christophe K."/>
            <person name="Cabau C."/>
            <person name="Louis A."/>
            <person name="Berthelot C."/>
            <person name="Parey E."/>
            <person name="Roest Crollius H."/>
            <person name="Montfort J."/>
            <person name="Robinson-Rechavi M."/>
            <person name="Bucao C."/>
            <person name="Bouchez O."/>
            <person name="Gislard M."/>
            <person name="Lluch J."/>
            <person name="Milhes M."/>
            <person name="Lampietro C."/>
            <person name="Lopez Roques C."/>
            <person name="Donnadieu C."/>
            <person name="Braasch I."/>
            <person name="Desvignes T."/>
            <person name="Postlethwait J."/>
            <person name="Bobe J."/>
            <person name="Guiguen Y."/>
        </authorList>
    </citation>
    <scope>NUCLEOTIDE SEQUENCE</scope>
    <source>
        <strain evidence="15">M-15738</strain>
        <tissue evidence="15">Blood</tissue>
    </source>
</reference>
<dbReference type="PROSITE" id="PS00262">
    <property type="entry name" value="INSULIN"/>
    <property type="match status" value="1"/>
</dbReference>
<sequence length="128" mass="14059">MELPPVPAAGGRMSGLSALLLLLCCVSLAPGSPHAFAVSLRARRLCGVHLVDALLFVCGDRGLFYQPGRRVREEDIRIMMDNVPSVEKTRLALANSRGGPTVSKRGIVEQCCHFYCDFYDLENYCNNT</sequence>
<keyword evidence="10" id="KW-1015">Disulfide bond</keyword>
<dbReference type="InterPro" id="IPR004825">
    <property type="entry name" value="Insulin"/>
</dbReference>
<dbReference type="GO" id="GO:0005179">
    <property type="term" value="F:hormone activity"/>
    <property type="evidence" value="ECO:0007669"/>
    <property type="project" value="UniProtKB-KW"/>
</dbReference>
<keyword evidence="6 12" id="KW-0964">Secreted</keyword>
<dbReference type="Pfam" id="PF00049">
    <property type="entry name" value="Insulin"/>
    <property type="match status" value="1"/>
</dbReference>